<protein>
    <submittedName>
        <fullName evidence="2">Uncharacterized protein</fullName>
    </submittedName>
</protein>
<keyword evidence="3" id="KW-1185">Reference proteome</keyword>
<dbReference type="OrthoDB" id="5190419at2"/>
<evidence type="ECO:0000313" key="2">
    <source>
        <dbReference type="EMBL" id="SMC05673.1"/>
    </source>
</evidence>
<dbReference type="AlphaFoldDB" id="A0A1W1WIW1"/>
<dbReference type="EMBL" id="FWWY01000001">
    <property type="protein sequence ID" value="SMC05673.1"/>
    <property type="molecule type" value="Genomic_DNA"/>
</dbReference>
<evidence type="ECO:0000313" key="3">
    <source>
        <dbReference type="Proteomes" id="UP000192660"/>
    </source>
</evidence>
<gene>
    <name evidence="2" type="ORF">SAMN00768000_2382</name>
</gene>
<keyword evidence="1" id="KW-0812">Transmembrane</keyword>
<feature type="transmembrane region" description="Helical" evidence="1">
    <location>
        <begin position="12"/>
        <end position="30"/>
    </location>
</feature>
<dbReference type="RefSeq" id="WP_028962141.1">
    <property type="nucleotide sequence ID" value="NZ_FWWY01000001.1"/>
</dbReference>
<organism evidence="2 3">
    <name type="scientific">Sulfobacillus thermosulfidooxidans (strain DSM 9293 / VKM B-1269 / AT-1)</name>
    <dbReference type="NCBI Taxonomy" id="929705"/>
    <lineage>
        <taxon>Bacteria</taxon>
        <taxon>Bacillati</taxon>
        <taxon>Bacillota</taxon>
        <taxon>Clostridia</taxon>
        <taxon>Eubacteriales</taxon>
        <taxon>Clostridiales Family XVII. Incertae Sedis</taxon>
        <taxon>Sulfobacillus</taxon>
    </lineage>
</organism>
<feature type="transmembrane region" description="Helical" evidence="1">
    <location>
        <begin position="72"/>
        <end position="91"/>
    </location>
</feature>
<feature type="transmembrane region" description="Helical" evidence="1">
    <location>
        <begin position="246"/>
        <end position="262"/>
    </location>
</feature>
<feature type="transmembrane region" description="Helical" evidence="1">
    <location>
        <begin position="268"/>
        <end position="289"/>
    </location>
</feature>
<dbReference type="STRING" id="28034.BFX07_02385"/>
<reference evidence="3" key="1">
    <citation type="submission" date="2017-04" db="EMBL/GenBank/DDBJ databases">
        <authorList>
            <person name="Varghese N."/>
            <person name="Submissions S."/>
        </authorList>
    </citation>
    <scope>NUCLEOTIDE SEQUENCE [LARGE SCALE GENOMIC DNA]</scope>
    <source>
        <strain evidence="3">DSM 9293</strain>
    </source>
</reference>
<proteinExistence type="predicted"/>
<accession>A0A1W1WIW1</accession>
<name>A0A1W1WIW1_SULTA</name>
<keyword evidence="1" id="KW-1133">Transmembrane helix</keyword>
<feature type="transmembrane region" description="Helical" evidence="1">
    <location>
        <begin position="165"/>
        <end position="185"/>
    </location>
</feature>
<feature type="transmembrane region" description="Helical" evidence="1">
    <location>
        <begin position="223"/>
        <end position="241"/>
    </location>
</feature>
<dbReference type="Proteomes" id="UP000192660">
    <property type="component" value="Unassembled WGS sequence"/>
</dbReference>
<keyword evidence="1" id="KW-0472">Membrane</keyword>
<feature type="transmembrane region" description="Helical" evidence="1">
    <location>
        <begin position="98"/>
        <end position="115"/>
    </location>
</feature>
<evidence type="ECO:0000256" key="1">
    <source>
        <dbReference type="SAM" id="Phobius"/>
    </source>
</evidence>
<feature type="transmembrane region" description="Helical" evidence="1">
    <location>
        <begin position="135"/>
        <end position="153"/>
    </location>
</feature>
<sequence>MDSAFSSVSLRTKIRMAVALMWALSGLMMLQPKIHSPLFVSDILAPPAEAWQPLGIQRLLQAADTLWLKAPMIWPDVIAALEIGGALVIAWGHNTGRTVASFVLVIWSVIVWGVAEGFGNLFNGTGSLLTGTPGTAFLYAMATLLVIMPSAWWENHQLVYRVRQGLGWLWIMMAGLQGLPGAGFWHGPRLAEVFGLVTMDGSEPSWLQASINDGVMLSFHHPLMTNLFLVLIMLAVGIAWLKRWRYAFGLSLVVMAIIWIVPQACGGIWTGIAPTPGMILPLLIFIAMARDDLMGQQPLSERIQVKPS</sequence>